<proteinExistence type="predicted"/>
<evidence type="ECO:0000313" key="1">
    <source>
        <dbReference type="EMBL" id="KAA0062348.1"/>
    </source>
</evidence>
<dbReference type="AlphaFoldDB" id="A0A5A7V427"/>
<comment type="caution">
    <text evidence="1">The sequence shown here is derived from an EMBL/GenBank/DDBJ whole genome shotgun (WGS) entry which is preliminary data.</text>
</comment>
<organism evidence="1 2">
    <name type="scientific">Cucumis melo var. makuwa</name>
    <name type="common">Oriental melon</name>
    <dbReference type="NCBI Taxonomy" id="1194695"/>
    <lineage>
        <taxon>Eukaryota</taxon>
        <taxon>Viridiplantae</taxon>
        <taxon>Streptophyta</taxon>
        <taxon>Embryophyta</taxon>
        <taxon>Tracheophyta</taxon>
        <taxon>Spermatophyta</taxon>
        <taxon>Magnoliopsida</taxon>
        <taxon>eudicotyledons</taxon>
        <taxon>Gunneridae</taxon>
        <taxon>Pentapetalae</taxon>
        <taxon>rosids</taxon>
        <taxon>fabids</taxon>
        <taxon>Cucurbitales</taxon>
        <taxon>Cucurbitaceae</taxon>
        <taxon>Benincaseae</taxon>
        <taxon>Cucumis</taxon>
    </lineage>
</organism>
<dbReference type="OrthoDB" id="10489649at2759"/>
<gene>
    <name evidence="1" type="ORF">E6C27_scaffold154G001100</name>
</gene>
<dbReference type="InterPro" id="IPR004242">
    <property type="entry name" value="Transposase_21"/>
</dbReference>
<accession>A0A5A7V427</accession>
<protein>
    <submittedName>
        <fullName evidence="1">Uncharacterized protein</fullName>
    </submittedName>
</protein>
<dbReference type="Proteomes" id="UP000321393">
    <property type="component" value="Unassembled WGS sequence"/>
</dbReference>
<evidence type="ECO:0000313" key="2">
    <source>
        <dbReference type="Proteomes" id="UP000321393"/>
    </source>
</evidence>
<reference evidence="1 2" key="1">
    <citation type="submission" date="2019-08" db="EMBL/GenBank/DDBJ databases">
        <title>Draft genome sequences of two oriental melons (Cucumis melo L. var makuwa).</title>
        <authorList>
            <person name="Kwon S.-Y."/>
        </authorList>
    </citation>
    <scope>NUCLEOTIDE SEQUENCE [LARGE SCALE GENOMIC DNA]</scope>
    <source>
        <strain evidence="2">cv. SW 3</strain>
        <tissue evidence="1">Leaf</tissue>
    </source>
</reference>
<dbReference type="EMBL" id="SSTE01004583">
    <property type="protein sequence ID" value="KAA0062348.1"/>
    <property type="molecule type" value="Genomic_DNA"/>
</dbReference>
<sequence>MWRGSEGSAGMRLHRDKHVEINDVLRHPADAEVWKHFDFEFPDFTFDPRNVRLGLASDGFNPFDHMST</sequence>
<name>A0A5A7V427_CUCMM</name>
<dbReference type="Pfam" id="PF02992">
    <property type="entry name" value="Transposase_21"/>
    <property type="match status" value="1"/>
</dbReference>